<proteinExistence type="predicted"/>
<accession>A0A917YBY8</accession>
<organism evidence="1 2">
    <name type="scientific">Streptomyces albiflavescens</name>
    <dbReference type="NCBI Taxonomy" id="1623582"/>
    <lineage>
        <taxon>Bacteria</taxon>
        <taxon>Bacillati</taxon>
        <taxon>Actinomycetota</taxon>
        <taxon>Actinomycetes</taxon>
        <taxon>Kitasatosporales</taxon>
        <taxon>Streptomycetaceae</taxon>
        <taxon>Streptomyces</taxon>
    </lineage>
</organism>
<dbReference type="RefSeq" id="WP_189189757.1">
    <property type="nucleotide sequence ID" value="NZ_BMMM01000014.1"/>
</dbReference>
<evidence type="ECO:0000313" key="1">
    <source>
        <dbReference type="EMBL" id="GGN80405.1"/>
    </source>
</evidence>
<keyword evidence="2" id="KW-1185">Reference proteome</keyword>
<reference evidence="1 2" key="1">
    <citation type="journal article" date="2014" name="Int. J. Syst. Evol. Microbiol.">
        <title>Complete genome sequence of Corynebacterium casei LMG S-19264T (=DSM 44701T), isolated from a smear-ripened cheese.</title>
        <authorList>
            <consortium name="US DOE Joint Genome Institute (JGI-PGF)"/>
            <person name="Walter F."/>
            <person name="Albersmeier A."/>
            <person name="Kalinowski J."/>
            <person name="Ruckert C."/>
        </authorList>
    </citation>
    <scope>NUCLEOTIDE SEQUENCE [LARGE SCALE GENOMIC DNA]</scope>
    <source>
        <strain evidence="1 2">CGMCC 4.7111</strain>
    </source>
</reference>
<sequence length="71" mass="7573">MPVLRELTADLGVVRHVPADRARTAQPWSPRSTAVTVIATATATAQRLLDLHLAGARTHYGPAATARNTQC</sequence>
<dbReference type="AlphaFoldDB" id="A0A917YBY8"/>
<gene>
    <name evidence="1" type="ORF">GCM10011579_065890</name>
</gene>
<name>A0A917YBY8_9ACTN</name>
<protein>
    <submittedName>
        <fullName evidence="1">Uncharacterized protein</fullName>
    </submittedName>
</protein>
<dbReference type="EMBL" id="BMMM01000014">
    <property type="protein sequence ID" value="GGN80405.1"/>
    <property type="molecule type" value="Genomic_DNA"/>
</dbReference>
<dbReference type="Proteomes" id="UP000600365">
    <property type="component" value="Unassembled WGS sequence"/>
</dbReference>
<evidence type="ECO:0000313" key="2">
    <source>
        <dbReference type="Proteomes" id="UP000600365"/>
    </source>
</evidence>
<comment type="caution">
    <text evidence="1">The sequence shown here is derived from an EMBL/GenBank/DDBJ whole genome shotgun (WGS) entry which is preliminary data.</text>
</comment>